<dbReference type="RefSeq" id="WP_135875936.1">
    <property type="nucleotide sequence ID" value="NZ_SRSO01000004.1"/>
</dbReference>
<gene>
    <name evidence="1" type="ORF">EM932_04515</name>
</gene>
<dbReference type="Proteomes" id="UP000307602">
    <property type="component" value="Unassembled WGS sequence"/>
</dbReference>
<dbReference type="EMBL" id="SRSO01000004">
    <property type="protein sequence ID" value="TGV04064.1"/>
    <property type="molecule type" value="Genomic_DNA"/>
</dbReference>
<reference evidence="1 2" key="1">
    <citation type="submission" date="2019-04" db="EMBL/GenBank/DDBJ databases">
        <authorList>
            <person name="Liu A."/>
        </authorList>
    </citation>
    <scope>NUCLEOTIDE SEQUENCE [LARGE SCALE GENOMIC DNA]</scope>
    <source>
        <strain evidence="1 2">RZ03</strain>
    </source>
</reference>
<organism evidence="1 2">
    <name type="scientific">Flavivirga rizhaonensis</name>
    <dbReference type="NCBI Taxonomy" id="2559571"/>
    <lineage>
        <taxon>Bacteria</taxon>
        <taxon>Pseudomonadati</taxon>
        <taxon>Bacteroidota</taxon>
        <taxon>Flavobacteriia</taxon>
        <taxon>Flavobacteriales</taxon>
        <taxon>Flavobacteriaceae</taxon>
        <taxon>Flavivirga</taxon>
    </lineage>
</organism>
<keyword evidence="2" id="KW-1185">Reference proteome</keyword>
<accession>A0A4V3P553</accession>
<evidence type="ECO:0008006" key="3">
    <source>
        <dbReference type="Google" id="ProtNLM"/>
    </source>
</evidence>
<evidence type="ECO:0000313" key="2">
    <source>
        <dbReference type="Proteomes" id="UP000307602"/>
    </source>
</evidence>
<sequence length="92" mass="10159">MEINLSKYGKIISTDDTSNSILRDIESSLNSEGPVNINALGVVISTKSARLIFGCLYKKLSKINFNSKIHFKNASTTFMFAVNEGILTELKN</sequence>
<protein>
    <recommendedName>
        <fullName evidence="3">STAS domain-containing protein</fullName>
    </recommendedName>
</protein>
<proteinExistence type="predicted"/>
<dbReference type="AlphaFoldDB" id="A0A4V3P553"/>
<evidence type="ECO:0000313" key="1">
    <source>
        <dbReference type="EMBL" id="TGV04064.1"/>
    </source>
</evidence>
<comment type="caution">
    <text evidence="1">The sequence shown here is derived from an EMBL/GenBank/DDBJ whole genome shotgun (WGS) entry which is preliminary data.</text>
</comment>
<name>A0A4V3P553_9FLAO</name>